<keyword evidence="2" id="KW-1185">Reference proteome</keyword>
<evidence type="ECO:0000313" key="2">
    <source>
        <dbReference type="Proteomes" id="UP000245626"/>
    </source>
</evidence>
<dbReference type="EMBL" id="KZ820136">
    <property type="protein sequence ID" value="PWN48830.1"/>
    <property type="molecule type" value="Genomic_DNA"/>
</dbReference>
<gene>
    <name evidence="1" type="ORF">IE53DRAFT_388959</name>
</gene>
<dbReference type="Proteomes" id="UP000245626">
    <property type="component" value="Unassembled WGS sequence"/>
</dbReference>
<reference evidence="1 2" key="1">
    <citation type="journal article" date="2018" name="Mol. Biol. Evol.">
        <title>Broad Genomic Sampling Reveals a Smut Pathogenic Ancestry of the Fungal Clade Ustilaginomycotina.</title>
        <authorList>
            <person name="Kijpornyongpan T."/>
            <person name="Mondo S.J."/>
            <person name="Barry K."/>
            <person name="Sandor L."/>
            <person name="Lee J."/>
            <person name="Lipzen A."/>
            <person name="Pangilinan J."/>
            <person name="LaButti K."/>
            <person name="Hainaut M."/>
            <person name="Henrissat B."/>
            <person name="Grigoriev I.V."/>
            <person name="Spatafora J.W."/>
            <person name="Aime M.C."/>
        </authorList>
    </citation>
    <scope>NUCLEOTIDE SEQUENCE [LARGE SCALE GENOMIC DNA]</scope>
    <source>
        <strain evidence="1 2">SA 807</strain>
    </source>
</reference>
<name>A0ACD0NSQ5_9BASI</name>
<accession>A0ACD0NSQ5</accession>
<evidence type="ECO:0000313" key="1">
    <source>
        <dbReference type="EMBL" id="PWN48830.1"/>
    </source>
</evidence>
<organism evidence="1 2">
    <name type="scientific">Violaceomyces palustris</name>
    <dbReference type="NCBI Taxonomy" id="1673888"/>
    <lineage>
        <taxon>Eukaryota</taxon>
        <taxon>Fungi</taxon>
        <taxon>Dikarya</taxon>
        <taxon>Basidiomycota</taxon>
        <taxon>Ustilaginomycotina</taxon>
        <taxon>Ustilaginomycetes</taxon>
        <taxon>Violaceomycetales</taxon>
        <taxon>Violaceomycetaceae</taxon>
        <taxon>Violaceomyces</taxon>
    </lineage>
</organism>
<proteinExistence type="predicted"/>
<sequence length="106" mass="11624">MIVAFQLLLLSFLPHFLFLVLSPHSDCSVMLRKATSLSDLGGSGFEKKAKLAPQTRLDHHLLSPPPFFVMAVHARRSLLPHPATPFARMEGQDGIAHLQAQSGTIL</sequence>
<protein>
    <submittedName>
        <fullName evidence="1">Uncharacterized protein</fullName>
    </submittedName>
</protein>